<reference evidence="3 4" key="1">
    <citation type="journal article" date="2017" name="PLoS Biol.">
        <title>The sea cucumber genome provides insights into morphological evolution and visceral regeneration.</title>
        <authorList>
            <person name="Zhang X."/>
            <person name="Sun L."/>
            <person name="Yuan J."/>
            <person name="Sun Y."/>
            <person name="Gao Y."/>
            <person name="Zhang L."/>
            <person name="Li S."/>
            <person name="Dai H."/>
            <person name="Hamel J.F."/>
            <person name="Liu C."/>
            <person name="Yu Y."/>
            <person name="Liu S."/>
            <person name="Lin W."/>
            <person name="Guo K."/>
            <person name="Jin S."/>
            <person name="Xu P."/>
            <person name="Storey K.B."/>
            <person name="Huan P."/>
            <person name="Zhang T."/>
            <person name="Zhou Y."/>
            <person name="Zhang J."/>
            <person name="Lin C."/>
            <person name="Li X."/>
            <person name="Xing L."/>
            <person name="Huo D."/>
            <person name="Sun M."/>
            <person name="Wang L."/>
            <person name="Mercier A."/>
            <person name="Li F."/>
            <person name="Yang H."/>
            <person name="Xiang J."/>
        </authorList>
    </citation>
    <scope>NUCLEOTIDE SEQUENCE [LARGE SCALE GENOMIC DNA]</scope>
    <source>
        <strain evidence="3">Shaxun</strain>
        <tissue evidence="3">Muscle</tissue>
    </source>
</reference>
<gene>
    <name evidence="3" type="ORF">BSL78_10529</name>
</gene>
<accession>A0A2G8KX47</accession>
<evidence type="ECO:0000256" key="2">
    <source>
        <dbReference type="SAM" id="Phobius"/>
    </source>
</evidence>
<evidence type="ECO:0000313" key="3">
    <source>
        <dbReference type="EMBL" id="PIK52587.1"/>
    </source>
</evidence>
<keyword evidence="4" id="KW-1185">Reference proteome</keyword>
<evidence type="ECO:0000256" key="1">
    <source>
        <dbReference type="SAM" id="MobiDB-lite"/>
    </source>
</evidence>
<feature type="compositionally biased region" description="Basic and acidic residues" evidence="1">
    <location>
        <begin position="11"/>
        <end position="22"/>
    </location>
</feature>
<feature type="region of interest" description="Disordered" evidence="1">
    <location>
        <begin position="1"/>
        <end position="22"/>
    </location>
</feature>
<organism evidence="3 4">
    <name type="scientific">Stichopus japonicus</name>
    <name type="common">Sea cucumber</name>
    <dbReference type="NCBI Taxonomy" id="307972"/>
    <lineage>
        <taxon>Eukaryota</taxon>
        <taxon>Metazoa</taxon>
        <taxon>Echinodermata</taxon>
        <taxon>Eleutherozoa</taxon>
        <taxon>Echinozoa</taxon>
        <taxon>Holothuroidea</taxon>
        <taxon>Aspidochirotacea</taxon>
        <taxon>Aspidochirotida</taxon>
        <taxon>Stichopodidae</taxon>
        <taxon>Apostichopus</taxon>
    </lineage>
</organism>
<dbReference type="OrthoDB" id="6116397at2759"/>
<proteinExistence type="predicted"/>
<evidence type="ECO:0000313" key="4">
    <source>
        <dbReference type="Proteomes" id="UP000230750"/>
    </source>
</evidence>
<feature type="transmembrane region" description="Helical" evidence="2">
    <location>
        <begin position="119"/>
        <end position="140"/>
    </location>
</feature>
<sequence>MVHTRNSPGEPFRELDSNLSKKENISPVANGRRRVTVTPGKPFPFLPKSDKFLHKSQLVESDVSPVLQKLKQTPGRTYQTQQILMRKHQKAKSNAEKCVGGGISLWPGMDNMRLTPSDLWSLVANVVTLFVLTLGAFSFLHGKMNFIKLNNMVFNWH</sequence>
<dbReference type="EMBL" id="MRZV01000323">
    <property type="protein sequence ID" value="PIK52587.1"/>
    <property type="molecule type" value="Genomic_DNA"/>
</dbReference>
<dbReference type="Proteomes" id="UP000230750">
    <property type="component" value="Unassembled WGS sequence"/>
</dbReference>
<protein>
    <submittedName>
        <fullName evidence="3">Uncharacterized protein</fullName>
    </submittedName>
</protein>
<name>A0A2G8KX47_STIJA</name>
<keyword evidence="2" id="KW-0812">Transmembrane</keyword>
<dbReference type="AlphaFoldDB" id="A0A2G8KX47"/>
<keyword evidence="2" id="KW-0472">Membrane</keyword>
<keyword evidence="2" id="KW-1133">Transmembrane helix</keyword>
<comment type="caution">
    <text evidence="3">The sequence shown here is derived from an EMBL/GenBank/DDBJ whole genome shotgun (WGS) entry which is preliminary data.</text>
</comment>